<proteinExistence type="predicted"/>
<sequence>MIDKYTGQLFADRPVDQCRDDRGVHAAGQPEQDLAVPDLAADVGDRLVDEFLHRPASGAAALTAEGHGGVDVSGFEARNQVEHRQAERLEFLPRVGAFRRFGVGAEDQADRLLRRHPLRRNGIRHHHGVDVAVADRPGEFLDVTASEIDQDNGFRCLLHGVPPGVAFKKTGRRSDKPAR</sequence>
<evidence type="ECO:0000313" key="1">
    <source>
        <dbReference type="EMBL" id="MPM62009.1"/>
    </source>
</evidence>
<comment type="caution">
    <text evidence="1">The sequence shown here is derived from an EMBL/GenBank/DDBJ whole genome shotgun (WGS) entry which is preliminary data.</text>
</comment>
<dbReference type="AlphaFoldDB" id="A0A645B948"/>
<protein>
    <submittedName>
        <fullName evidence="1">Uncharacterized protein</fullName>
    </submittedName>
</protein>
<name>A0A645B948_9ZZZZ</name>
<gene>
    <name evidence="1" type="ORF">SDC9_108874</name>
</gene>
<dbReference type="EMBL" id="VSSQ01018644">
    <property type="protein sequence ID" value="MPM62009.1"/>
    <property type="molecule type" value="Genomic_DNA"/>
</dbReference>
<accession>A0A645B948</accession>
<organism evidence="1">
    <name type="scientific">bioreactor metagenome</name>
    <dbReference type="NCBI Taxonomy" id="1076179"/>
    <lineage>
        <taxon>unclassified sequences</taxon>
        <taxon>metagenomes</taxon>
        <taxon>ecological metagenomes</taxon>
    </lineage>
</organism>
<reference evidence="1" key="1">
    <citation type="submission" date="2019-08" db="EMBL/GenBank/DDBJ databases">
        <authorList>
            <person name="Kucharzyk K."/>
            <person name="Murdoch R.W."/>
            <person name="Higgins S."/>
            <person name="Loffler F."/>
        </authorList>
    </citation>
    <scope>NUCLEOTIDE SEQUENCE</scope>
</reference>